<dbReference type="AlphaFoldDB" id="A0A6G4TV86"/>
<dbReference type="EMBL" id="JAAKZV010000015">
    <property type="protein sequence ID" value="NGN63440.1"/>
    <property type="molecule type" value="Genomic_DNA"/>
</dbReference>
<dbReference type="GO" id="GO:0046983">
    <property type="term" value="F:protein dimerization activity"/>
    <property type="evidence" value="ECO:0007669"/>
    <property type="project" value="InterPro"/>
</dbReference>
<reference evidence="15 16" key="1">
    <citation type="submission" date="2020-02" db="EMBL/GenBank/DDBJ databases">
        <title>Whole-genome analyses of novel actinobacteria.</title>
        <authorList>
            <person name="Sahin N."/>
        </authorList>
    </citation>
    <scope>NUCLEOTIDE SEQUENCE [LARGE SCALE GENOMIC DNA]</scope>
    <source>
        <strain evidence="15 16">A7024</strain>
    </source>
</reference>
<evidence type="ECO:0000313" key="16">
    <source>
        <dbReference type="Proteomes" id="UP000481583"/>
    </source>
</evidence>
<feature type="coiled-coil region" evidence="9">
    <location>
        <begin position="203"/>
        <end position="237"/>
    </location>
</feature>
<dbReference type="EC" id="2.7.13.3" evidence="2"/>
<keyword evidence="5" id="KW-0547">Nucleotide-binding</keyword>
<name>A0A6G4TV86_9ACTN</name>
<feature type="compositionally biased region" description="Low complexity" evidence="10">
    <location>
        <begin position="159"/>
        <end position="168"/>
    </location>
</feature>
<evidence type="ECO:0000256" key="8">
    <source>
        <dbReference type="ARBA" id="ARBA00023012"/>
    </source>
</evidence>
<dbReference type="InterPro" id="IPR011712">
    <property type="entry name" value="Sig_transdc_His_kin_sub3_dim/P"/>
</dbReference>
<evidence type="ECO:0000256" key="9">
    <source>
        <dbReference type="SAM" id="Coils"/>
    </source>
</evidence>
<evidence type="ECO:0000313" key="15">
    <source>
        <dbReference type="EMBL" id="NGN63440.1"/>
    </source>
</evidence>
<evidence type="ECO:0000256" key="2">
    <source>
        <dbReference type="ARBA" id="ARBA00012438"/>
    </source>
</evidence>
<dbReference type="SUPFAM" id="SSF55874">
    <property type="entry name" value="ATPase domain of HSP90 chaperone/DNA topoisomerase II/histidine kinase"/>
    <property type="match status" value="1"/>
</dbReference>
<feature type="region of interest" description="Disordered" evidence="10">
    <location>
        <begin position="150"/>
        <end position="181"/>
    </location>
</feature>
<keyword evidence="6 15" id="KW-0418">Kinase</keyword>
<evidence type="ECO:0000259" key="14">
    <source>
        <dbReference type="Pfam" id="PF23539"/>
    </source>
</evidence>
<dbReference type="InterPro" id="IPR036890">
    <property type="entry name" value="HATPase_C_sf"/>
</dbReference>
<dbReference type="GO" id="GO:0016020">
    <property type="term" value="C:membrane"/>
    <property type="evidence" value="ECO:0007669"/>
    <property type="project" value="InterPro"/>
</dbReference>
<feature type="domain" description="DUF7134" evidence="14">
    <location>
        <begin position="15"/>
        <end position="133"/>
    </location>
</feature>
<dbReference type="InterPro" id="IPR003594">
    <property type="entry name" value="HATPase_dom"/>
</dbReference>
<keyword evidence="9" id="KW-0175">Coiled coil</keyword>
<keyword evidence="7" id="KW-0067">ATP-binding</keyword>
<evidence type="ECO:0000259" key="12">
    <source>
        <dbReference type="Pfam" id="PF02518"/>
    </source>
</evidence>
<feature type="domain" description="Histidine kinase/HSP90-like ATPase" evidence="12">
    <location>
        <begin position="350"/>
        <end position="436"/>
    </location>
</feature>
<dbReference type="Pfam" id="PF02518">
    <property type="entry name" value="HATPase_c"/>
    <property type="match status" value="1"/>
</dbReference>
<dbReference type="CDD" id="cd16917">
    <property type="entry name" value="HATPase_UhpB-NarQ-NarX-like"/>
    <property type="match status" value="1"/>
</dbReference>
<dbReference type="Pfam" id="PF23539">
    <property type="entry name" value="DUF7134"/>
    <property type="match status" value="1"/>
</dbReference>
<evidence type="ECO:0000256" key="10">
    <source>
        <dbReference type="SAM" id="MobiDB-lite"/>
    </source>
</evidence>
<dbReference type="GO" id="GO:0005524">
    <property type="term" value="F:ATP binding"/>
    <property type="evidence" value="ECO:0007669"/>
    <property type="project" value="UniProtKB-KW"/>
</dbReference>
<organism evidence="15 16">
    <name type="scientific">Streptomyces coryli</name>
    <dbReference type="NCBI Taxonomy" id="1128680"/>
    <lineage>
        <taxon>Bacteria</taxon>
        <taxon>Bacillati</taxon>
        <taxon>Actinomycetota</taxon>
        <taxon>Actinomycetes</taxon>
        <taxon>Kitasatosporales</taxon>
        <taxon>Streptomycetaceae</taxon>
        <taxon>Streptomyces</taxon>
    </lineage>
</organism>
<evidence type="ECO:0000256" key="4">
    <source>
        <dbReference type="ARBA" id="ARBA00022679"/>
    </source>
</evidence>
<dbReference type="Pfam" id="PF07730">
    <property type="entry name" value="HisKA_3"/>
    <property type="match status" value="1"/>
</dbReference>
<dbReference type="Gene3D" id="1.20.5.1930">
    <property type="match status" value="1"/>
</dbReference>
<keyword evidence="11" id="KW-0472">Membrane</keyword>
<keyword evidence="4" id="KW-0808">Transferase</keyword>
<feature type="transmembrane region" description="Helical" evidence="11">
    <location>
        <begin position="56"/>
        <end position="72"/>
    </location>
</feature>
<evidence type="ECO:0000259" key="13">
    <source>
        <dbReference type="Pfam" id="PF07730"/>
    </source>
</evidence>
<dbReference type="PANTHER" id="PTHR24421:SF10">
    <property type="entry name" value="NITRATE_NITRITE SENSOR PROTEIN NARQ"/>
    <property type="match status" value="1"/>
</dbReference>
<proteinExistence type="predicted"/>
<dbReference type="Gene3D" id="3.30.565.10">
    <property type="entry name" value="Histidine kinase-like ATPase, C-terminal domain"/>
    <property type="match status" value="1"/>
</dbReference>
<keyword evidence="3" id="KW-0597">Phosphoprotein</keyword>
<protein>
    <recommendedName>
        <fullName evidence="2">histidine kinase</fullName>
        <ecNumber evidence="2">2.7.13.3</ecNumber>
    </recommendedName>
</protein>
<evidence type="ECO:0000256" key="6">
    <source>
        <dbReference type="ARBA" id="ARBA00022777"/>
    </source>
</evidence>
<keyword evidence="16" id="KW-1185">Reference proteome</keyword>
<evidence type="ECO:0000256" key="11">
    <source>
        <dbReference type="SAM" id="Phobius"/>
    </source>
</evidence>
<sequence>MKSQVAGLRGALRRSSVQDAGLAALLLAGTWAGAGASVTPVLSDSFAAAAGLREPLVQWVLIGICVAAVAVRRRWPVPAFAAASLAAVGQMALAAGPVPADLAVPITLYTIAAQRPPKVSLVLLGAALALATVWSAFVAYDGRTDGWLHGGPFGRGGQERPPGAAAGEVPPPTEGPTFGPTDWGGMPVLGPLLAGAWAIGWGLRSRRAYLAELRARAQDLERERDQQAALAVAAERARIHRELHDVVAHGLAVIVMQAQGGAAAFANRPTDTLAALDTIVATGRASLADMRQVLSAPEQPEQPDAPARPVPGLAQLPRLIDQVRQAGTPVQLRIDGSPCPLPAGADVSSYRIVQEALTNTMKHAGPGARAHVTVAYGSDELRLDISDNGAAAVPAADGTGNGLRGMRERAALLGGEVSAGPGPDGGYAVRARIPLDPGLDPGATA</sequence>
<evidence type="ECO:0000256" key="3">
    <source>
        <dbReference type="ARBA" id="ARBA00022553"/>
    </source>
</evidence>
<gene>
    <name evidence="15" type="ORF">G5C51_05920</name>
</gene>
<keyword evidence="8" id="KW-0902">Two-component regulatory system</keyword>
<accession>A0A6G4TV86</accession>
<dbReference type="PANTHER" id="PTHR24421">
    <property type="entry name" value="NITRATE/NITRITE SENSOR PROTEIN NARX-RELATED"/>
    <property type="match status" value="1"/>
</dbReference>
<comment type="caution">
    <text evidence="15">The sequence shown here is derived from an EMBL/GenBank/DDBJ whole genome shotgun (WGS) entry which is preliminary data.</text>
</comment>
<comment type="catalytic activity">
    <reaction evidence="1">
        <text>ATP + protein L-histidine = ADP + protein N-phospho-L-histidine.</text>
        <dbReference type="EC" id="2.7.13.3"/>
    </reaction>
</comment>
<evidence type="ECO:0000256" key="5">
    <source>
        <dbReference type="ARBA" id="ARBA00022741"/>
    </source>
</evidence>
<feature type="transmembrane region" description="Helical" evidence="11">
    <location>
        <begin position="119"/>
        <end position="140"/>
    </location>
</feature>
<dbReference type="InterPro" id="IPR055558">
    <property type="entry name" value="DUF7134"/>
</dbReference>
<dbReference type="InterPro" id="IPR050482">
    <property type="entry name" value="Sensor_HK_TwoCompSys"/>
</dbReference>
<dbReference type="Proteomes" id="UP000481583">
    <property type="component" value="Unassembled WGS sequence"/>
</dbReference>
<evidence type="ECO:0000256" key="1">
    <source>
        <dbReference type="ARBA" id="ARBA00000085"/>
    </source>
</evidence>
<keyword evidence="11" id="KW-0812">Transmembrane</keyword>
<dbReference type="GO" id="GO:0000155">
    <property type="term" value="F:phosphorelay sensor kinase activity"/>
    <property type="evidence" value="ECO:0007669"/>
    <property type="project" value="InterPro"/>
</dbReference>
<evidence type="ECO:0000256" key="7">
    <source>
        <dbReference type="ARBA" id="ARBA00022840"/>
    </source>
</evidence>
<feature type="domain" description="Signal transduction histidine kinase subgroup 3 dimerisation and phosphoacceptor" evidence="13">
    <location>
        <begin position="235"/>
        <end position="296"/>
    </location>
</feature>
<keyword evidence="11" id="KW-1133">Transmembrane helix</keyword>